<organism evidence="2 3">
    <name type="scientific">Spiroplasma cantharicola</name>
    <dbReference type="NCBI Taxonomy" id="362837"/>
    <lineage>
        <taxon>Bacteria</taxon>
        <taxon>Bacillati</taxon>
        <taxon>Mycoplasmatota</taxon>
        <taxon>Mollicutes</taxon>
        <taxon>Entomoplasmatales</taxon>
        <taxon>Spiroplasmataceae</taxon>
        <taxon>Spiroplasma</taxon>
    </lineage>
</organism>
<accession>A0A0M4KE88</accession>
<dbReference type="AlphaFoldDB" id="A0A0M4KE88"/>
<feature type="transmembrane region" description="Helical" evidence="1">
    <location>
        <begin position="165"/>
        <end position="185"/>
    </location>
</feature>
<feature type="transmembrane region" description="Helical" evidence="1">
    <location>
        <begin position="317"/>
        <end position="343"/>
    </location>
</feature>
<feature type="transmembrane region" description="Helical" evidence="1">
    <location>
        <begin position="243"/>
        <end position="266"/>
    </location>
</feature>
<sequence>MNLVNFSKKNICFIFKEQKDHWKLFIWMFLYSLIPAIWILVRTLVITQYMEANIDTYAQWDYLNIMLEVIQETIVFPLFWWFGKIHIEKREHLNKLREVYLITFFIYFILIIILSLNIGELVNVIGSNQGYEQKIFFTLQLWSKIPEILTSVSTVVILNLKMYKGFLVLLISKLGLSIIFDFTLANNQVFNNSYVGLGVSTLITQTLLFLTSLMLISKAFGFKIFFNVKSFNWNLKKLTFTKIFWLNVLAAFIFSTVNNSFYLFMIAKNMNIVAESDAYWLSNTVIWSWILMIPNVIFAINKSIVSTSNNLDYKKRVVLILEFQLIALISLLLSFAIFIPTYNSFTLFLSNNNSDLSERSWNVFSKLIGFFIFYILATSFNAHFNGEGKNIILAVQAIICNLLTFVPFIILNSINQLIYDVEVIAFMFGFSLFVSWIISMIFIISYLLIEKNKYISNNIKITAY</sequence>
<keyword evidence="1" id="KW-0812">Transmembrane</keyword>
<dbReference type="STRING" id="362837.SCANT_v1c03350"/>
<keyword evidence="1" id="KW-0472">Membrane</keyword>
<evidence type="ECO:0000313" key="2">
    <source>
        <dbReference type="EMBL" id="ALD66245.1"/>
    </source>
</evidence>
<feature type="transmembrane region" description="Helical" evidence="1">
    <location>
        <begin position="391"/>
        <end position="411"/>
    </location>
</feature>
<dbReference type="PATRIC" id="fig|362837.3.peg.337"/>
<proteinExistence type="predicted"/>
<dbReference type="OrthoDB" id="388031at2"/>
<evidence type="ECO:0008006" key="4">
    <source>
        <dbReference type="Google" id="ProtNLM"/>
    </source>
</evidence>
<feature type="transmembrane region" description="Helical" evidence="1">
    <location>
        <begin position="99"/>
        <end position="119"/>
    </location>
</feature>
<feature type="transmembrane region" description="Helical" evidence="1">
    <location>
        <begin position="423"/>
        <end position="449"/>
    </location>
</feature>
<feature type="transmembrane region" description="Helical" evidence="1">
    <location>
        <begin position="24"/>
        <end position="45"/>
    </location>
</feature>
<dbReference type="RefSeq" id="WP_053946010.1">
    <property type="nucleotide sequence ID" value="NZ_CP012622.1"/>
</dbReference>
<evidence type="ECO:0000313" key="3">
    <source>
        <dbReference type="Proteomes" id="UP000063919"/>
    </source>
</evidence>
<feature type="transmembrane region" description="Helical" evidence="1">
    <location>
        <begin position="363"/>
        <end position="384"/>
    </location>
</feature>
<reference evidence="2 3" key="1">
    <citation type="journal article" date="2015" name="Genome Announc.">
        <title>Complete Genome Sequence of Spiroplasma cantharicola CC-1T (DSM 21588), a Bacterium Isolated from Soldier Beetle (Cantharis carolinus).</title>
        <authorList>
            <person name="Lo W.S."/>
            <person name="Liu P.Y."/>
            <person name="Kuo C.H."/>
        </authorList>
    </citation>
    <scope>NUCLEOTIDE SEQUENCE [LARGE SCALE GENOMIC DNA]</scope>
    <source>
        <strain evidence="2 3">CC-1</strain>
    </source>
</reference>
<feature type="transmembrane region" description="Helical" evidence="1">
    <location>
        <begin position="65"/>
        <end position="87"/>
    </location>
</feature>
<feature type="transmembrane region" description="Helical" evidence="1">
    <location>
        <begin position="197"/>
        <end position="222"/>
    </location>
</feature>
<dbReference type="KEGG" id="scj:SCANT_v1c03350"/>
<dbReference type="Proteomes" id="UP000063919">
    <property type="component" value="Chromosome"/>
</dbReference>
<feature type="transmembrane region" description="Helical" evidence="1">
    <location>
        <begin position="286"/>
        <end position="305"/>
    </location>
</feature>
<keyword evidence="1" id="KW-1133">Transmembrane helix</keyword>
<gene>
    <name evidence="2" type="ORF">SCANT_v1c03350</name>
</gene>
<protein>
    <recommendedName>
        <fullName evidence="4">MATE efflux family protein</fullName>
    </recommendedName>
</protein>
<name>A0A0M4KE88_9MOLU</name>
<keyword evidence="3" id="KW-1185">Reference proteome</keyword>
<feature type="transmembrane region" description="Helical" evidence="1">
    <location>
        <begin position="139"/>
        <end position="158"/>
    </location>
</feature>
<evidence type="ECO:0000256" key="1">
    <source>
        <dbReference type="SAM" id="Phobius"/>
    </source>
</evidence>
<dbReference type="EMBL" id="CP012622">
    <property type="protein sequence ID" value="ALD66245.1"/>
    <property type="molecule type" value="Genomic_DNA"/>
</dbReference>